<dbReference type="AlphaFoldDB" id="A0A6J6SAW0"/>
<dbReference type="Pfam" id="PF11303">
    <property type="entry name" value="DUF3105"/>
    <property type="match status" value="1"/>
</dbReference>
<name>A0A6J6SAW0_9ZZZZ</name>
<evidence type="ECO:0000256" key="1">
    <source>
        <dbReference type="SAM" id="MobiDB-lite"/>
    </source>
</evidence>
<dbReference type="EMBL" id="CAFABA010000163">
    <property type="protein sequence ID" value="CAB4836300.1"/>
    <property type="molecule type" value="Genomic_DNA"/>
</dbReference>
<organism evidence="2">
    <name type="scientific">freshwater metagenome</name>
    <dbReference type="NCBI Taxonomy" id="449393"/>
    <lineage>
        <taxon>unclassified sequences</taxon>
        <taxon>metagenomes</taxon>
        <taxon>ecological metagenomes</taxon>
    </lineage>
</organism>
<evidence type="ECO:0000313" key="3">
    <source>
        <dbReference type="EMBL" id="CAB4836300.1"/>
    </source>
</evidence>
<protein>
    <submittedName>
        <fullName evidence="2">Unannotated protein</fullName>
    </submittedName>
</protein>
<feature type="region of interest" description="Disordered" evidence="1">
    <location>
        <begin position="182"/>
        <end position="205"/>
    </location>
</feature>
<evidence type="ECO:0000313" key="4">
    <source>
        <dbReference type="EMBL" id="CAB4919921.1"/>
    </source>
</evidence>
<evidence type="ECO:0000313" key="2">
    <source>
        <dbReference type="EMBL" id="CAB4732120.1"/>
    </source>
</evidence>
<reference evidence="2" key="1">
    <citation type="submission" date="2020-05" db="EMBL/GenBank/DDBJ databases">
        <authorList>
            <person name="Chiriac C."/>
            <person name="Salcher M."/>
            <person name="Ghai R."/>
            <person name="Kavagutti S V."/>
        </authorList>
    </citation>
    <scope>NUCLEOTIDE SEQUENCE</scope>
</reference>
<proteinExistence type="predicted"/>
<dbReference type="InterPro" id="IPR021454">
    <property type="entry name" value="DUF3105"/>
</dbReference>
<dbReference type="EMBL" id="CAEZYR010000013">
    <property type="protein sequence ID" value="CAB4732120.1"/>
    <property type="molecule type" value="Genomic_DNA"/>
</dbReference>
<evidence type="ECO:0000313" key="5">
    <source>
        <dbReference type="EMBL" id="CAB5009846.1"/>
    </source>
</evidence>
<dbReference type="EMBL" id="CAFBMH010000085">
    <property type="protein sequence ID" value="CAB4919921.1"/>
    <property type="molecule type" value="Genomic_DNA"/>
</dbReference>
<sequence>MWRRAAPFVLVVVMFAGCGGSSENSGPPGVTASASDPSAVAGTAAPEGIAGVLAFALTDPKTDQAHVNGKVDYPTSPPTRGAHNPVWQNCGFYTKAVLTENAVHSLEHGAVWVTYTDAADAPARSVLLALAKANAFVLVTPYADNPAPFVLTAWGRQLRVESITDPRVAQFIGTYAKDGPTVPEKGAPCSGALGVPPDRPSTLAS</sequence>
<accession>A0A6J6SAW0</accession>
<dbReference type="EMBL" id="CAFBOS010000155">
    <property type="protein sequence ID" value="CAB5009846.1"/>
    <property type="molecule type" value="Genomic_DNA"/>
</dbReference>
<gene>
    <name evidence="2" type="ORF">UFOPK2754_00548</name>
    <name evidence="3" type="ORF">UFOPK3139_02784</name>
    <name evidence="4" type="ORF">UFOPK3543_02021</name>
    <name evidence="5" type="ORF">UFOPK3967_02171</name>
</gene>
<dbReference type="PROSITE" id="PS51257">
    <property type="entry name" value="PROKAR_LIPOPROTEIN"/>
    <property type="match status" value="1"/>
</dbReference>